<reference evidence="2 3" key="1">
    <citation type="submission" date="2023-02" db="EMBL/GenBank/DDBJ databases">
        <title>LHISI_Scaffold_Assembly.</title>
        <authorList>
            <person name="Stuart O.P."/>
            <person name="Cleave R."/>
            <person name="Magrath M.J.L."/>
            <person name="Mikheyev A.S."/>
        </authorList>
    </citation>
    <scope>NUCLEOTIDE SEQUENCE [LARGE SCALE GENOMIC DNA]</scope>
    <source>
        <strain evidence="2">Daus_M_001</strain>
        <tissue evidence="2">Leg muscle</tissue>
    </source>
</reference>
<feature type="region of interest" description="Disordered" evidence="1">
    <location>
        <begin position="391"/>
        <end position="414"/>
    </location>
</feature>
<feature type="region of interest" description="Disordered" evidence="1">
    <location>
        <begin position="457"/>
        <end position="476"/>
    </location>
</feature>
<name>A0ABQ9GIB0_9NEOP</name>
<dbReference type="EMBL" id="JARBHB010000012">
    <property type="protein sequence ID" value="KAJ8871762.1"/>
    <property type="molecule type" value="Genomic_DNA"/>
</dbReference>
<gene>
    <name evidence="2" type="ORF">PR048_028099</name>
</gene>
<accession>A0ABQ9GIB0</accession>
<evidence type="ECO:0000313" key="2">
    <source>
        <dbReference type="EMBL" id="KAJ8871762.1"/>
    </source>
</evidence>
<proteinExistence type="predicted"/>
<sequence>MYAQMTNVLQRYTRLKFNVFPKNNANFALSEFPIATISLFFTPPGITLYRAYRFQYWLFAIQLSAKLLCFNQISRTVYRFDRAVTLPETDFKTAHLTVNSLYLLFLLRLRLRITEAIRATLDTFFKCPIAECTRYYGWKHGERGLCRSDTAPARRPEMGGVSSADMRLVFSIRHHGQGEVGLYITELRRSAQQAFSAGVTWRKTPCRRPALPSYRRGITQHGLIPWLVEGIPAHRRQGRASTDCGNWLSLSPLMPVHAIVIARYDKDGADFPDVPKHLSNYFPPSSGVKESDGENNTGCASPEDHNKLVSWLGLFDRCEELNAIFVGLSISTRNSRTDPHETRPYRTSNFHYWLFVNQRGVRLLCLNQNIPCRPMRAKRGEHAVALECKGGGSCRSPRKSRPSSGIIRHDPQTQKSGFACVGGPSSLAYCQLNPRNTQGSTDDVRLDRLVHPCVRGDIPSSKHQADNSRQTVGTGAGPQVACQQLADMWFTYGRPEAVSQWVSAATHGPLMALTCLGYNWLRRGRPLVGRLYFPTWNSSEKWPRCGTLHEASCGPQASAGALQWSADLNVLRSSYGVADHSSGEWPRRAAGKGLASDWFLHVVEYFLLVGLPSLQVGLQELADSYSVVTSRRYCLRFPPTCCFLSQFEVEKLGSDKGENAARVKCAIAAKPEHLDYRSLAVTTKRALGRLKYSTLGGNPENTIITKSGDKVCHCSSESIVYIQNSVTPLDCQRIKEYGTLSEDCEASRAVQKGGEKGGGGEHNFEFVSPRLITSARLNTAIVYGWKEHLKINQVMPIKPPCDLLKRCRERKINIKASERVNVDPPSMAANLKTYLRQKCKETGNRLETVSCTMSEEQGRCGDVMLPMDTIGTHLLAMTSTMHRLNMRRAGRIAVQLRNAQIGCAQPARSVYLISSLCYYVDAEASSRQASLSYPRVAQVLKGREHTGISTGRVQLVQFDETWRDIGQHTRARAGPGVLFTGRSSRHRQTLWKYLRYRKIIEYARALFHLQQHRGLAKECAQDWCFSDSFWGRSTVGAHLGEQLGTMRAPTKTSRFVTLLPASWPRGRKLRARLQPDWMF</sequence>
<protein>
    <submittedName>
        <fullName evidence="2">Uncharacterized protein</fullName>
    </submittedName>
</protein>
<comment type="caution">
    <text evidence="2">The sequence shown here is derived from an EMBL/GenBank/DDBJ whole genome shotgun (WGS) entry which is preliminary data.</text>
</comment>
<organism evidence="2 3">
    <name type="scientific">Dryococelus australis</name>
    <dbReference type="NCBI Taxonomy" id="614101"/>
    <lineage>
        <taxon>Eukaryota</taxon>
        <taxon>Metazoa</taxon>
        <taxon>Ecdysozoa</taxon>
        <taxon>Arthropoda</taxon>
        <taxon>Hexapoda</taxon>
        <taxon>Insecta</taxon>
        <taxon>Pterygota</taxon>
        <taxon>Neoptera</taxon>
        <taxon>Polyneoptera</taxon>
        <taxon>Phasmatodea</taxon>
        <taxon>Verophasmatodea</taxon>
        <taxon>Anareolatae</taxon>
        <taxon>Phasmatidae</taxon>
        <taxon>Eurycanthinae</taxon>
        <taxon>Dryococelus</taxon>
    </lineage>
</organism>
<evidence type="ECO:0000313" key="3">
    <source>
        <dbReference type="Proteomes" id="UP001159363"/>
    </source>
</evidence>
<keyword evidence="3" id="KW-1185">Reference proteome</keyword>
<dbReference type="Proteomes" id="UP001159363">
    <property type="component" value="Chromosome 11"/>
</dbReference>
<evidence type="ECO:0000256" key="1">
    <source>
        <dbReference type="SAM" id="MobiDB-lite"/>
    </source>
</evidence>